<comment type="caution">
    <text evidence="1">The sequence shown here is derived from an EMBL/GenBank/DDBJ whole genome shotgun (WGS) entry which is preliminary data.</text>
</comment>
<name>A0ACB9CCM9_9ASTR</name>
<organism evidence="1 2">
    <name type="scientific">Smallanthus sonchifolius</name>
    <dbReference type="NCBI Taxonomy" id="185202"/>
    <lineage>
        <taxon>Eukaryota</taxon>
        <taxon>Viridiplantae</taxon>
        <taxon>Streptophyta</taxon>
        <taxon>Embryophyta</taxon>
        <taxon>Tracheophyta</taxon>
        <taxon>Spermatophyta</taxon>
        <taxon>Magnoliopsida</taxon>
        <taxon>eudicotyledons</taxon>
        <taxon>Gunneridae</taxon>
        <taxon>Pentapetalae</taxon>
        <taxon>asterids</taxon>
        <taxon>campanulids</taxon>
        <taxon>Asterales</taxon>
        <taxon>Asteraceae</taxon>
        <taxon>Asteroideae</taxon>
        <taxon>Heliantheae alliance</taxon>
        <taxon>Millerieae</taxon>
        <taxon>Smallanthus</taxon>
    </lineage>
</organism>
<keyword evidence="2" id="KW-1185">Reference proteome</keyword>
<proteinExistence type="predicted"/>
<evidence type="ECO:0000313" key="2">
    <source>
        <dbReference type="Proteomes" id="UP001056120"/>
    </source>
</evidence>
<protein>
    <submittedName>
        <fullName evidence="1">Uncharacterized protein</fullName>
    </submittedName>
</protein>
<accession>A0ACB9CCM9</accession>
<dbReference type="EMBL" id="CM042038">
    <property type="protein sequence ID" value="KAI3732061.1"/>
    <property type="molecule type" value="Genomic_DNA"/>
</dbReference>
<sequence length="94" mass="10900">MEPSLGCSLAYTDRLNLFVVRPLLALSFVLSFLILGWCLAWKLLLVHVPLVQEIFGLKKKHYLPKPVTRHRFSRFYNTLSLNNNNNSNVAEVHY</sequence>
<evidence type="ECO:0000313" key="1">
    <source>
        <dbReference type="EMBL" id="KAI3732061.1"/>
    </source>
</evidence>
<dbReference type="Proteomes" id="UP001056120">
    <property type="component" value="Linkage Group LG21"/>
</dbReference>
<gene>
    <name evidence="1" type="ORF">L1987_63258</name>
</gene>
<reference evidence="2" key="1">
    <citation type="journal article" date="2022" name="Mol. Ecol. Resour.">
        <title>The genomes of chicory, endive, great burdock and yacon provide insights into Asteraceae palaeo-polyploidization history and plant inulin production.</title>
        <authorList>
            <person name="Fan W."/>
            <person name="Wang S."/>
            <person name="Wang H."/>
            <person name="Wang A."/>
            <person name="Jiang F."/>
            <person name="Liu H."/>
            <person name="Zhao H."/>
            <person name="Xu D."/>
            <person name="Zhang Y."/>
        </authorList>
    </citation>
    <scope>NUCLEOTIDE SEQUENCE [LARGE SCALE GENOMIC DNA]</scope>
    <source>
        <strain evidence="2">cv. Yunnan</strain>
    </source>
</reference>
<reference evidence="1 2" key="2">
    <citation type="journal article" date="2022" name="Mol. Ecol. Resour.">
        <title>The genomes of chicory, endive, great burdock and yacon provide insights into Asteraceae paleo-polyploidization history and plant inulin production.</title>
        <authorList>
            <person name="Fan W."/>
            <person name="Wang S."/>
            <person name="Wang H."/>
            <person name="Wang A."/>
            <person name="Jiang F."/>
            <person name="Liu H."/>
            <person name="Zhao H."/>
            <person name="Xu D."/>
            <person name="Zhang Y."/>
        </authorList>
    </citation>
    <scope>NUCLEOTIDE SEQUENCE [LARGE SCALE GENOMIC DNA]</scope>
    <source>
        <strain evidence="2">cv. Yunnan</strain>
        <tissue evidence="1">Leaves</tissue>
    </source>
</reference>